<evidence type="ECO:0000256" key="1">
    <source>
        <dbReference type="ARBA" id="ARBA00022729"/>
    </source>
</evidence>
<keyword evidence="1" id="KW-0732">Signal</keyword>
<accession>A0ABS6FJ99</accession>
<dbReference type="EMBL" id="JAHLQJ010000001">
    <property type="protein sequence ID" value="MBU5670250.1"/>
    <property type="molecule type" value="Genomic_DNA"/>
</dbReference>
<evidence type="ECO:0000313" key="3">
    <source>
        <dbReference type="EMBL" id="MBU5670250.1"/>
    </source>
</evidence>
<evidence type="ECO:0000259" key="2">
    <source>
        <dbReference type="Pfam" id="PF13205"/>
    </source>
</evidence>
<dbReference type="Pfam" id="PF13205">
    <property type="entry name" value="Big_5"/>
    <property type="match status" value="1"/>
</dbReference>
<dbReference type="InterPro" id="IPR006490">
    <property type="entry name" value="Maj_tail_phi13"/>
</dbReference>
<feature type="domain" description="SbsA Ig-like" evidence="2">
    <location>
        <begin position="206"/>
        <end position="297"/>
    </location>
</feature>
<sequence>MDKQYGEFVGVDSLNFALVTDTESSYSATTPDYLAPVGEIAAEAETNNTPTYYDNVPGNNYVSEGVTTVTITVSNVPVKKAALLLGKDFDEATGRLLDSGMPNPPDVALGYRANIGRSDHRYTWYAKGTFSGGAEEAATKNSDVDIRTYQLTYTAVATTHQFLINGERKPIKKISGDTTNPAFNPAGWFAQVQTPDTATPPDTLAVTSVPAANATGVEVDSDIVFTFNNKIKSYSVTLIDELLQPVGASPSLSPDGKVLTISPAADLSASTSYVAILTDVQDVYGQHLPNTIVNFETA</sequence>
<organism evidence="3 4">
    <name type="scientific">Paenibacillus brevis</name>
    <dbReference type="NCBI Taxonomy" id="2841508"/>
    <lineage>
        <taxon>Bacteria</taxon>
        <taxon>Bacillati</taxon>
        <taxon>Bacillota</taxon>
        <taxon>Bacilli</taxon>
        <taxon>Bacillales</taxon>
        <taxon>Paenibacillaceae</taxon>
        <taxon>Paenibacillus</taxon>
    </lineage>
</organism>
<protein>
    <submittedName>
        <fullName evidence="3">Ig-like domain-containing protein</fullName>
    </submittedName>
</protein>
<reference evidence="3 4" key="1">
    <citation type="submission" date="2021-06" db="EMBL/GenBank/DDBJ databases">
        <authorList>
            <person name="Sun Q."/>
            <person name="Li D."/>
        </authorList>
    </citation>
    <scope>NUCLEOTIDE SEQUENCE [LARGE SCALE GENOMIC DNA]</scope>
    <source>
        <strain evidence="3 4">MSJ-6</strain>
    </source>
</reference>
<keyword evidence="4" id="KW-1185">Reference proteome</keyword>
<gene>
    <name evidence="3" type="ORF">KQJ23_00260</name>
</gene>
<dbReference type="InterPro" id="IPR006724">
    <property type="entry name" value="Phage_TTP"/>
</dbReference>
<dbReference type="RefSeq" id="WP_216476592.1">
    <property type="nucleotide sequence ID" value="NZ_JAHLQJ010000001.1"/>
</dbReference>
<dbReference type="Proteomes" id="UP000743001">
    <property type="component" value="Unassembled WGS sequence"/>
</dbReference>
<proteinExistence type="predicted"/>
<comment type="caution">
    <text evidence="3">The sequence shown here is derived from an EMBL/GenBank/DDBJ whole genome shotgun (WGS) entry which is preliminary data.</text>
</comment>
<dbReference type="NCBIfam" id="TIGR01603">
    <property type="entry name" value="maj_tail_phi13"/>
    <property type="match status" value="1"/>
</dbReference>
<dbReference type="Pfam" id="PF04630">
    <property type="entry name" value="Phage_TTP_1"/>
    <property type="match status" value="1"/>
</dbReference>
<name>A0ABS6FJ99_9BACL</name>
<dbReference type="InterPro" id="IPR032812">
    <property type="entry name" value="SbsA_Ig"/>
</dbReference>
<evidence type="ECO:0000313" key="4">
    <source>
        <dbReference type="Proteomes" id="UP000743001"/>
    </source>
</evidence>